<dbReference type="PROSITE" id="PS51397">
    <property type="entry name" value="WLM"/>
    <property type="match status" value="1"/>
</dbReference>
<evidence type="ECO:0000313" key="4">
    <source>
        <dbReference type="Proteomes" id="UP000807306"/>
    </source>
</evidence>
<feature type="region of interest" description="Disordered" evidence="1">
    <location>
        <begin position="228"/>
        <end position="248"/>
    </location>
</feature>
<keyword evidence="4" id="KW-1185">Reference proteome</keyword>
<feature type="compositionally biased region" description="Polar residues" evidence="1">
    <location>
        <begin position="376"/>
        <end position="388"/>
    </location>
</feature>
<evidence type="ECO:0000259" key="2">
    <source>
        <dbReference type="PROSITE" id="PS51397"/>
    </source>
</evidence>
<dbReference type="Pfam" id="PF08325">
    <property type="entry name" value="WLM"/>
    <property type="match status" value="1"/>
</dbReference>
<gene>
    <name evidence="3" type="ORF">CPB83DRAFT_578443</name>
</gene>
<dbReference type="InterPro" id="IPR053000">
    <property type="entry name" value="WSS1-like_metalloprotease"/>
</dbReference>
<dbReference type="PANTHER" id="PTHR46622:SF1">
    <property type="entry name" value="DNA-DEPENDENT METALLOPROTEASE WSS1"/>
    <property type="match status" value="1"/>
</dbReference>
<dbReference type="AlphaFoldDB" id="A0A9P6E8V1"/>
<feature type="domain" description="WLM" evidence="2">
    <location>
        <begin position="8"/>
        <end position="259"/>
    </location>
</feature>
<dbReference type="PANTHER" id="PTHR46622">
    <property type="entry name" value="DNA-DEPENDENT METALLOPROTEASE WSS1"/>
    <property type="match status" value="1"/>
</dbReference>
<feature type="region of interest" description="Disordered" evidence="1">
    <location>
        <begin position="265"/>
        <end position="285"/>
    </location>
</feature>
<organism evidence="3 4">
    <name type="scientific">Crepidotus variabilis</name>
    <dbReference type="NCBI Taxonomy" id="179855"/>
    <lineage>
        <taxon>Eukaryota</taxon>
        <taxon>Fungi</taxon>
        <taxon>Dikarya</taxon>
        <taxon>Basidiomycota</taxon>
        <taxon>Agaricomycotina</taxon>
        <taxon>Agaricomycetes</taxon>
        <taxon>Agaricomycetidae</taxon>
        <taxon>Agaricales</taxon>
        <taxon>Agaricineae</taxon>
        <taxon>Crepidotaceae</taxon>
        <taxon>Crepidotus</taxon>
    </lineage>
</organism>
<feature type="region of interest" description="Disordered" evidence="1">
    <location>
        <begin position="376"/>
        <end position="400"/>
    </location>
</feature>
<name>A0A9P6E8V1_9AGAR</name>
<dbReference type="GO" id="GO:0006281">
    <property type="term" value="P:DNA repair"/>
    <property type="evidence" value="ECO:0007669"/>
    <property type="project" value="TreeGrafter"/>
</dbReference>
<dbReference type="Proteomes" id="UP000807306">
    <property type="component" value="Unassembled WGS sequence"/>
</dbReference>
<dbReference type="EMBL" id="MU157892">
    <property type="protein sequence ID" value="KAF9524858.1"/>
    <property type="molecule type" value="Genomic_DNA"/>
</dbReference>
<feature type="region of interest" description="Disordered" evidence="1">
    <location>
        <begin position="169"/>
        <end position="191"/>
    </location>
</feature>
<dbReference type="OrthoDB" id="447842at2759"/>
<accession>A0A9P6E8V1</accession>
<dbReference type="GO" id="GO:0005634">
    <property type="term" value="C:nucleus"/>
    <property type="evidence" value="ECO:0007669"/>
    <property type="project" value="TreeGrafter"/>
</dbReference>
<proteinExistence type="predicted"/>
<reference evidence="3" key="1">
    <citation type="submission" date="2020-11" db="EMBL/GenBank/DDBJ databases">
        <authorList>
            <consortium name="DOE Joint Genome Institute"/>
            <person name="Ahrendt S."/>
            <person name="Riley R."/>
            <person name="Andreopoulos W."/>
            <person name="Labutti K."/>
            <person name="Pangilinan J."/>
            <person name="Ruiz-Duenas F.J."/>
            <person name="Barrasa J.M."/>
            <person name="Sanchez-Garcia M."/>
            <person name="Camarero S."/>
            <person name="Miyauchi S."/>
            <person name="Serrano A."/>
            <person name="Linde D."/>
            <person name="Babiker R."/>
            <person name="Drula E."/>
            <person name="Ayuso-Fernandez I."/>
            <person name="Pacheco R."/>
            <person name="Padilla G."/>
            <person name="Ferreira P."/>
            <person name="Barriuso J."/>
            <person name="Kellner H."/>
            <person name="Castanera R."/>
            <person name="Alfaro M."/>
            <person name="Ramirez L."/>
            <person name="Pisabarro A.G."/>
            <person name="Kuo A."/>
            <person name="Tritt A."/>
            <person name="Lipzen A."/>
            <person name="He G."/>
            <person name="Yan M."/>
            <person name="Ng V."/>
            <person name="Cullen D."/>
            <person name="Martin F."/>
            <person name="Rosso M.-N."/>
            <person name="Henrissat B."/>
            <person name="Hibbett D."/>
            <person name="Martinez A.T."/>
            <person name="Grigoriev I.V."/>
        </authorList>
    </citation>
    <scope>NUCLEOTIDE SEQUENCE</scope>
    <source>
        <strain evidence="3">CBS 506.95</strain>
    </source>
</reference>
<feature type="compositionally biased region" description="Basic residues" evidence="1">
    <location>
        <begin position="178"/>
        <end position="190"/>
    </location>
</feature>
<dbReference type="InterPro" id="IPR013536">
    <property type="entry name" value="WLM_dom"/>
</dbReference>
<protein>
    <submittedName>
        <fullName evidence="3">WLM domain-containing protein</fullName>
    </submittedName>
</protein>
<dbReference type="GO" id="GO:0008237">
    <property type="term" value="F:metallopeptidase activity"/>
    <property type="evidence" value="ECO:0007669"/>
    <property type="project" value="TreeGrafter"/>
</dbReference>
<evidence type="ECO:0000256" key="1">
    <source>
        <dbReference type="SAM" id="MobiDB-lite"/>
    </source>
</evidence>
<comment type="caution">
    <text evidence="3">The sequence shown here is derived from an EMBL/GenBank/DDBJ whole genome shotgun (WGS) entry which is preliminary data.</text>
</comment>
<sequence>MVHLRYNEKESNPNPRINFITPLPGDVERQEDAHQLLRALAAQVRPVMKQHGFSVNSFEEYEYNEVFAGRNWNNGETVEIVLRKANGSFYPTYWLMSTLCHELAHIKHMNHGPGFQALWSRLRAEVRQLQDRGYFGDGFWSAGTRLRDFATVGGDGIDTGDLPEYMCGGAQSKARPTATHRRRGGPRGKRREVVPSLHTGAQTAKKRKAGGRVTSKYAFTGEGAKLADAEDGKGTGFGKRANSKRARDERAMAIERRLMALQGGLQDLKPKKEEDLEYSEGDESDYEIVPETNAERRQTLLESQQDDKDLIKLESKDSWEQFKYEFNFQGPKLEVGGSIKLWKVEDDSDDVLEIFDSDEESGRTCDVPTASGSTFTSGNLTNFSSSSKGRNKPSVPFGPGKLLQSEIEFRKKEGLGMAPLNNDREGTLGGKSKSTENPRAKVKTTVNSGGADPIDVKSEHERVSQEKASFTFTPTPNLMSSVKMWSCQVCTLCVFSVFILCAS</sequence>
<feature type="region of interest" description="Disordered" evidence="1">
    <location>
        <begin position="416"/>
        <end position="462"/>
    </location>
</feature>
<evidence type="ECO:0000313" key="3">
    <source>
        <dbReference type="EMBL" id="KAF9524858.1"/>
    </source>
</evidence>
<feature type="compositionally biased region" description="Acidic residues" evidence="1">
    <location>
        <begin position="275"/>
        <end position="285"/>
    </location>
</feature>